<gene>
    <name evidence="1" type="ORF">SDC9_41692</name>
</gene>
<dbReference type="EMBL" id="VSSQ01000470">
    <property type="protein sequence ID" value="MPL95521.1"/>
    <property type="molecule type" value="Genomic_DNA"/>
</dbReference>
<accession>A0A644VVU6</accession>
<evidence type="ECO:0000313" key="1">
    <source>
        <dbReference type="EMBL" id="MPL95521.1"/>
    </source>
</evidence>
<organism evidence="1">
    <name type="scientific">bioreactor metagenome</name>
    <dbReference type="NCBI Taxonomy" id="1076179"/>
    <lineage>
        <taxon>unclassified sequences</taxon>
        <taxon>metagenomes</taxon>
        <taxon>ecological metagenomes</taxon>
    </lineage>
</organism>
<dbReference type="AlphaFoldDB" id="A0A644VVU6"/>
<sequence length="261" mass="28330">MFLSSEVCGHIHYFSPFLDSTVPFLFSAPFFSQRLPVFFGNCPYRLLEFLSHGAGDPHGDVSEPAVLSLGAPGEKVRLVSGAVAAHRDSLHFLRQAFKDPFQFLLLLPAGRNVSVAVPASRHKVVFGAVGVQGLVALLSLVVPVGSALFRLDERGVLVEGDVLPGRVCRREGEEAGEHCPQSLEVSVLFGDEGFPHPALPVLVPVVEFIEPLSQGARRGNRNAELLKGQFLLQEGEVVRCASSREMEKDKGKDMFTVTESP</sequence>
<name>A0A644VVU6_9ZZZZ</name>
<proteinExistence type="predicted"/>
<comment type="caution">
    <text evidence="1">The sequence shown here is derived from an EMBL/GenBank/DDBJ whole genome shotgun (WGS) entry which is preliminary data.</text>
</comment>
<reference evidence="1" key="1">
    <citation type="submission" date="2019-08" db="EMBL/GenBank/DDBJ databases">
        <authorList>
            <person name="Kucharzyk K."/>
            <person name="Murdoch R.W."/>
            <person name="Higgins S."/>
            <person name="Loffler F."/>
        </authorList>
    </citation>
    <scope>NUCLEOTIDE SEQUENCE</scope>
</reference>
<protein>
    <submittedName>
        <fullName evidence="1">Uncharacterized protein</fullName>
    </submittedName>
</protein>